<dbReference type="InterPro" id="IPR001387">
    <property type="entry name" value="Cro/C1-type_HTH"/>
</dbReference>
<evidence type="ECO:0000313" key="3">
    <source>
        <dbReference type="Proteomes" id="UP001079535"/>
    </source>
</evidence>
<dbReference type="AlphaFoldDB" id="A0A9Q6F5P9"/>
<dbReference type="Proteomes" id="UP001079535">
    <property type="component" value="Unassembled WGS sequence"/>
</dbReference>
<evidence type="ECO:0000259" key="1">
    <source>
        <dbReference type="Pfam" id="PF13443"/>
    </source>
</evidence>
<gene>
    <name evidence="2" type="ORF">OZZ17_01875</name>
</gene>
<feature type="domain" description="HTH cro/C1-type" evidence="1">
    <location>
        <begin position="13"/>
        <end position="50"/>
    </location>
</feature>
<dbReference type="EMBL" id="JAPRAY010000002">
    <property type="protein sequence ID" value="MCZ0666291.1"/>
    <property type="molecule type" value="Genomic_DNA"/>
</dbReference>
<dbReference type="GO" id="GO:0003677">
    <property type="term" value="F:DNA binding"/>
    <property type="evidence" value="ECO:0007669"/>
    <property type="project" value="InterPro"/>
</dbReference>
<accession>A0A9Q6F5P9</accession>
<comment type="caution">
    <text evidence="2">The sequence shown here is derived from an EMBL/GenBank/DDBJ whole genome shotgun (WGS) entry which is preliminary data.</text>
</comment>
<dbReference type="CDD" id="cd00093">
    <property type="entry name" value="HTH_XRE"/>
    <property type="match status" value="1"/>
</dbReference>
<reference evidence="2" key="1">
    <citation type="submission" date="2022-11" db="EMBL/GenBank/DDBJ databases">
        <title>Temperate bacteriophages infecting mucin-degrading bacterium Ruminococcus gnavus from the human gut.</title>
        <authorList>
            <person name="Buttimer C."/>
        </authorList>
    </citation>
    <scope>NUCLEOTIDE SEQUENCE</scope>
    <source>
        <strain evidence="2">CCUG 49994</strain>
    </source>
</reference>
<organism evidence="2 3">
    <name type="scientific">Mediterraneibacter gnavus</name>
    <name type="common">Ruminococcus gnavus</name>
    <dbReference type="NCBI Taxonomy" id="33038"/>
    <lineage>
        <taxon>Bacteria</taxon>
        <taxon>Bacillati</taxon>
        <taxon>Bacillota</taxon>
        <taxon>Clostridia</taxon>
        <taxon>Lachnospirales</taxon>
        <taxon>Lachnospiraceae</taxon>
        <taxon>Mediterraneibacter</taxon>
    </lineage>
</organism>
<protein>
    <submittedName>
        <fullName evidence="2">Helix-turn-helix domain-containing protein</fullName>
    </submittedName>
</protein>
<proteinExistence type="predicted"/>
<evidence type="ECO:0000313" key="2">
    <source>
        <dbReference type="EMBL" id="MCZ0666291.1"/>
    </source>
</evidence>
<name>A0A9Q6F5P9_MEDGN</name>
<dbReference type="InterPro" id="IPR010982">
    <property type="entry name" value="Lambda_DNA-bd_dom_sf"/>
</dbReference>
<dbReference type="SUPFAM" id="SSF47413">
    <property type="entry name" value="lambda repressor-like DNA-binding domains"/>
    <property type="match status" value="1"/>
</dbReference>
<dbReference type="Pfam" id="PF13443">
    <property type="entry name" value="HTH_26"/>
    <property type="match status" value="1"/>
</dbReference>
<sequence>MKRILPTWCKEVKKSMIDDDINVTELAERVGFSRNYVSGVVNGRVYAPEIAKVIGEDRHVTVPYTDTVI</sequence>
<dbReference type="RefSeq" id="WP_101872171.1">
    <property type="nucleotide sequence ID" value="NZ_JAPRAY010000002.1"/>
</dbReference>